<dbReference type="Proteomes" id="UP000070433">
    <property type="component" value="Chromosome"/>
</dbReference>
<dbReference type="RefSeq" id="WP_061497823.1">
    <property type="nucleotide sequence ID" value="NZ_CP010951.1"/>
</dbReference>
<sequence length="207" mass="21647">MSAFQPAASRPLRRFLGAALLSCLALLTGCATHYVDGSVKDTPSAQFVKPAQPKPAQLLFEFQTKGTANARATDHIKPMVSEAVRSTGLFSELQDTPAAGGGVLSVTLNNVPLSDDAFSKGFVAGLTFGAAGQQVTDGYICTVSYLPPGQSKPVVKTARHAIHTTVGAKDGPVNAYKASNIEDAVRTMVRQVMGVTLADLSRDGALR</sequence>
<dbReference type="AlphaFoldDB" id="A0A127JS77"/>
<accession>A0A127JS77</accession>
<keyword evidence="1" id="KW-0732">Signal</keyword>
<feature type="chain" id="PRO_5007449685" description="Lipoprotein" evidence="1">
    <location>
        <begin position="34"/>
        <end position="207"/>
    </location>
</feature>
<evidence type="ECO:0000313" key="2">
    <source>
        <dbReference type="EMBL" id="AMO22831.1"/>
    </source>
</evidence>
<dbReference type="OrthoDB" id="8566372at2"/>
<organism evidence="2 3">
    <name type="scientific">Ramlibacter tataouinensis</name>
    <dbReference type="NCBI Taxonomy" id="94132"/>
    <lineage>
        <taxon>Bacteria</taxon>
        <taxon>Pseudomonadati</taxon>
        <taxon>Pseudomonadota</taxon>
        <taxon>Betaproteobacteria</taxon>
        <taxon>Burkholderiales</taxon>
        <taxon>Comamonadaceae</taxon>
        <taxon>Ramlibacter</taxon>
    </lineage>
</organism>
<evidence type="ECO:0000256" key="1">
    <source>
        <dbReference type="SAM" id="SignalP"/>
    </source>
</evidence>
<evidence type="ECO:0008006" key="4">
    <source>
        <dbReference type="Google" id="ProtNLM"/>
    </source>
</evidence>
<feature type="signal peptide" evidence="1">
    <location>
        <begin position="1"/>
        <end position="33"/>
    </location>
</feature>
<name>A0A127JS77_9BURK</name>
<proteinExistence type="predicted"/>
<dbReference type="EMBL" id="CP010951">
    <property type="protein sequence ID" value="AMO22831.1"/>
    <property type="molecule type" value="Genomic_DNA"/>
</dbReference>
<protein>
    <recommendedName>
        <fullName evidence="4">Lipoprotein</fullName>
    </recommendedName>
</protein>
<evidence type="ECO:0000313" key="3">
    <source>
        <dbReference type="Proteomes" id="UP000070433"/>
    </source>
</evidence>
<reference evidence="2 3" key="1">
    <citation type="journal article" date="2014" name="Int. J. Syst. Evol. Microbiol.">
        <title>Ramlibacter solisilvae sp. nov., isolated from forest soil, and emended description of the genus Ramlibacter.</title>
        <authorList>
            <person name="Lee H.J."/>
            <person name="Lee S.H."/>
            <person name="Lee S.S."/>
            <person name="Lee J.S."/>
            <person name="Kim Y."/>
            <person name="Kim S.C."/>
            <person name="Jeon C.O."/>
        </authorList>
    </citation>
    <scope>NUCLEOTIDE SEQUENCE [LARGE SCALE GENOMIC DNA]</scope>
    <source>
        <strain evidence="2 3">5-10</strain>
    </source>
</reference>
<gene>
    <name evidence="2" type="ORF">UC35_07925</name>
</gene>
<keyword evidence="3" id="KW-1185">Reference proteome</keyword>